<dbReference type="Pfam" id="PF04149">
    <property type="entry name" value="DUF397"/>
    <property type="match status" value="1"/>
</dbReference>
<evidence type="ECO:0000313" key="2">
    <source>
        <dbReference type="EMBL" id="MBS2965289.1"/>
    </source>
</evidence>
<comment type="caution">
    <text evidence="2">The sequence shown here is derived from an EMBL/GenBank/DDBJ whole genome shotgun (WGS) entry which is preliminary data.</text>
</comment>
<proteinExistence type="predicted"/>
<dbReference type="InterPro" id="IPR007278">
    <property type="entry name" value="DUF397"/>
</dbReference>
<dbReference type="Proteomes" id="UP000677913">
    <property type="component" value="Unassembled WGS sequence"/>
</dbReference>
<accession>A0A8J8BG19</accession>
<evidence type="ECO:0000259" key="1">
    <source>
        <dbReference type="Pfam" id="PF04149"/>
    </source>
</evidence>
<gene>
    <name evidence="2" type="ORF">KGA66_19725</name>
</gene>
<dbReference type="AlphaFoldDB" id="A0A8J8BG19"/>
<feature type="domain" description="DUF397" evidence="1">
    <location>
        <begin position="19"/>
        <end position="71"/>
    </location>
</feature>
<reference evidence="2" key="1">
    <citation type="submission" date="2021-04" db="EMBL/GenBank/DDBJ databases">
        <title>Genome based classification of Actinospica acidithermotolerans sp. nov., an actinobacterium isolated from an Indonesian hot spring.</title>
        <authorList>
            <person name="Kusuma A.B."/>
            <person name="Putra K.E."/>
            <person name="Nafisah S."/>
            <person name="Loh J."/>
            <person name="Nouioui I."/>
            <person name="Goodfellow M."/>
        </authorList>
    </citation>
    <scope>NUCLEOTIDE SEQUENCE</scope>
    <source>
        <strain evidence="2">DSM 45618</strain>
    </source>
</reference>
<name>A0A8J8BG19_9ACTN</name>
<sequence>MSIPAPHNGIAADRLAGVTWRKSSHSNSQGNCVEFAKLTDGSVAVRNSRFPQGPALVYTRAEISALLAGAKDGEFDDLV</sequence>
<protein>
    <submittedName>
        <fullName evidence="2">DUF397 domain-containing protein</fullName>
    </submittedName>
</protein>
<keyword evidence="3" id="KW-1185">Reference proteome</keyword>
<evidence type="ECO:0000313" key="3">
    <source>
        <dbReference type="Proteomes" id="UP000677913"/>
    </source>
</evidence>
<organism evidence="2 3">
    <name type="scientific">Actinocrinis puniceicyclus</name>
    <dbReference type="NCBI Taxonomy" id="977794"/>
    <lineage>
        <taxon>Bacteria</taxon>
        <taxon>Bacillati</taxon>
        <taxon>Actinomycetota</taxon>
        <taxon>Actinomycetes</taxon>
        <taxon>Catenulisporales</taxon>
        <taxon>Actinospicaceae</taxon>
        <taxon>Actinocrinis</taxon>
    </lineage>
</organism>
<dbReference type="RefSeq" id="WP_211469647.1">
    <property type="nucleotide sequence ID" value="NZ_JAGSXH010000077.1"/>
</dbReference>
<dbReference type="EMBL" id="JAGSXH010000077">
    <property type="protein sequence ID" value="MBS2965289.1"/>
    <property type="molecule type" value="Genomic_DNA"/>
</dbReference>